<keyword evidence="3" id="KW-0075">B-cell activation</keyword>
<dbReference type="GO" id="GO:0009617">
    <property type="term" value="P:response to bacterium"/>
    <property type="evidence" value="ECO:0007669"/>
    <property type="project" value="Ensembl"/>
</dbReference>
<dbReference type="Pfam" id="PF18567">
    <property type="entry name" value="TIR_3"/>
    <property type="match status" value="1"/>
</dbReference>
<feature type="region of interest" description="Disordered" evidence="8">
    <location>
        <begin position="1"/>
        <end position="87"/>
    </location>
</feature>
<name>A0A9L0TFS5_HORSE</name>
<dbReference type="Proteomes" id="UP000002281">
    <property type="component" value="Chromosome 3"/>
</dbReference>
<evidence type="ECO:0000256" key="5">
    <source>
        <dbReference type="ARBA" id="ARBA00054773"/>
    </source>
</evidence>
<dbReference type="GO" id="GO:0035591">
    <property type="term" value="F:signaling adaptor activity"/>
    <property type="evidence" value="ECO:0007669"/>
    <property type="project" value="Ensembl"/>
</dbReference>
<dbReference type="GO" id="GO:0043491">
    <property type="term" value="P:phosphatidylinositol 3-kinase/protein kinase B signal transduction"/>
    <property type="evidence" value="ECO:0007669"/>
    <property type="project" value="Ensembl"/>
</dbReference>
<dbReference type="GO" id="GO:0005102">
    <property type="term" value="F:signaling receptor binding"/>
    <property type="evidence" value="ECO:0000318"/>
    <property type="project" value="GO_Central"/>
</dbReference>
<dbReference type="InterPro" id="IPR000157">
    <property type="entry name" value="TIR_dom"/>
</dbReference>
<feature type="compositionally biased region" description="Pro residues" evidence="8">
    <location>
        <begin position="751"/>
        <end position="761"/>
    </location>
</feature>
<dbReference type="InterPro" id="IPR041340">
    <property type="entry name" value="PIK3AP1_TIR"/>
</dbReference>
<comment type="subunit">
    <text evidence="6">Interacts with LYN, ITPR1 and ITPR2.</text>
</comment>
<reference evidence="11" key="3">
    <citation type="submission" date="2025-09" db="UniProtKB">
        <authorList>
            <consortium name="Ensembl"/>
        </authorList>
    </citation>
    <scope>IDENTIFICATION</scope>
    <source>
        <strain evidence="11">Thoroughbred</strain>
    </source>
</reference>
<reference evidence="11" key="2">
    <citation type="submission" date="2025-08" db="UniProtKB">
        <authorList>
            <consortium name="Ensembl"/>
        </authorList>
    </citation>
    <scope>IDENTIFICATION</scope>
    <source>
        <strain evidence="11">Thoroughbred</strain>
    </source>
</reference>
<dbReference type="GO" id="GO:1990782">
    <property type="term" value="F:protein tyrosine kinase binding"/>
    <property type="evidence" value="ECO:0000318"/>
    <property type="project" value="GO_Central"/>
</dbReference>
<keyword evidence="12" id="KW-1185">Reference proteome</keyword>
<keyword evidence="4" id="KW-0040">ANK repeat</keyword>
<dbReference type="GO" id="GO:0048471">
    <property type="term" value="C:perinuclear region of cytoplasm"/>
    <property type="evidence" value="ECO:0007669"/>
    <property type="project" value="Ensembl"/>
</dbReference>
<dbReference type="PANTHER" id="PTHR16267:SF13">
    <property type="entry name" value="B-CELL SCAFFOLD PROTEIN WITH ANKYRIN REPEATS"/>
    <property type="match status" value="1"/>
</dbReference>
<dbReference type="GO" id="GO:0045947">
    <property type="term" value="P:negative regulation of translational initiation"/>
    <property type="evidence" value="ECO:0007669"/>
    <property type="project" value="Ensembl"/>
</dbReference>
<evidence type="ECO:0000259" key="9">
    <source>
        <dbReference type="PROSITE" id="PS50104"/>
    </source>
</evidence>
<dbReference type="AlphaFoldDB" id="A0A9L0TFS5"/>
<dbReference type="GO" id="GO:0051898">
    <property type="term" value="P:negative regulation of phosphatidylinositol 3-kinase/protein kinase B signal transduction"/>
    <property type="evidence" value="ECO:0000318"/>
    <property type="project" value="GO_Central"/>
</dbReference>
<evidence type="ECO:0000313" key="11">
    <source>
        <dbReference type="Ensembl" id="ENSECAP00000085174.1"/>
    </source>
</evidence>
<feature type="domain" description="DBB" evidence="10">
    <location>
        <begin position="340"/>
        <end position="467"/>
    </location>
</feature>
<organism evidence="11 12">
    <name type="scientific">Equus caballus</name>
    <name type="common">Horse</name>
    <dbReference type="NCBI Taxonomy" id="9796"/>
    <lineage>
        <taxon>Eukaryota</taxon>
        <taxon>Metazoa</taxon>
        <taxon>Chordata</taxon>
        <taxon>Craniata</taxon>
        <taxon>Vertebrata</taxon>
        <taxon>Euteleostomi</taxon>
        <taxon>Mammalia</taxon>
        <taxon>Eutheria</taxon>
        <taxon>Laurasiatheria</taxon>
        <taxon>Perissodactyla</taxon>
        <taxon>Equidae</taxon>
        <taxon>Equus</taxon>
    </lineage>
</organism>
<dbReference type="GO" id="GO:0032715">
    <property type="term" value="P:negative regulation of interleukin-6 production"/>
    <property type="evidence" value="ECO:0007669"/>
    <property type="project" value="Ensembl"/>
</dbReference>
<sequence length="924" mass="102866">MQPLFNEAARPRPPVPLSVMGARPRGRLERGLAPTRRRAGGRGWTQRTGRPPGEEVRRAQGRAALGTPAASPSGEKAGSFASSGASRPRFRPVRFRAAAEGSAEAGGGEAGGGEAAVFAAAMLPAAPGGPGASRARSPCGPAPPDYDREHNLAVSRLVTLPLPEHMKDIVMLYEEEAAEWALYLREILLHVVEREAILLYLLENFSLRDLELLSLNSYKCKLLILSNSLLKNLTPKKCQFLEEVLRSPESVVTLLCGVKSADHLYQVLNIPGGRGEISTEQEPEDYISVIESVIFRGCKDYLEVDIPTDLRVEHSGKISERKEIEELSEASRNTIPLAVVLPAEIPCENPGEIFIILRDEVIGDTVEIEFTSSIKCVRTRPALWTKTVWYMKALDFPAGPVNVNVYCDGIMKATAEIKYYTTARAKECSLGVAGPGDGVCWSDMDELDDILTYIFKYEIPYYEFRSLQTGVCPPKEYTHFKELPTLLHCAAKFGLKNLAVHLLQCSGATWASKMKNLESSDPAHIAERHGHKELKKIFEDFSIQEVSTNNELENDYEEDFTSFSACSPPVQNPAFHHESSQTYRESAEGAESHETSKEKEENRSGTEATHSPAEDGSDSSESQYDDLYTFIPGDNPEIDAREPLVSDRPPLPPPRPVAAAFQLEKPHFTSQGKMLEGQTERSQHWCDPGARQETGGEPKREEEKKEEEKEPGEEEDPYTFTEIDDSDYDMILAHMSTKKKTGSRSFIINRPPAPTPRPTNLPPKEEATPYIAQVFQQKAARRQSDGDKSHGPKRQDRARVESQALSTARGCLPAGQEELILLQEQVKNGTLSVDEALEKFKQWQVGKTGLEMIQQEKLRQLRDCIIGNRPEEENVFDKLTIVHHPNGNESVHNENMSHSMPFGNKLPARLQVEKEFGFCCRKNH</sequence>
<dbReference type="InterPro" id="IPR035897">
    <property type="entry name" value="Toll_tir_struct_dom_sf"/>
</dbReference>
<dbReference type="Gene3D" id="3.40.50.10140">
    <property type="entry name" value="Toll/interleukin-1 receptor homology (TIR) domain"/>
    <property type="match status" value="1"/>
</dbReference>
<dbReference type="GO" id="GO:0042113">
    <property type="term" value="P:B cell activation"/>
    <property type="evidence" value="ECO:0000318"/>
    <property type="project" value="GO_Central"/>
</dbReference>
<dbReference type="InterPro" id="IPR017893">
    <property type="entry name" value="DBB_domain"/>
</dbReference>
<keyword evidence="2" id="KW-0677">Repeat</keyword>
<evidence type="ECO:0000256" key="7">
    <source>
        <dbReference type="ARBA" id="ARBA00069696"/>
    </source>
</evidence>
<evidence type="ECO:0000256" key="1">
    <source>
        <dbReference type="ARBA" id="ARBA00022553"/>
    </source>
</evidence>
<dbReference type="PROSITE" id="PS51376">
    <property type="entry name" value="DBB"/>
    <property type="match status" value="1"/>
</dbReference>
<dbReference type="GO" id="GO:0043410">
    <property type="term" value="P:positive regulation of MAPK cascade"/>
    <property type="evidence" value="ECO:0007669"/>
    <property type="project" value="Ensembl"/>
</dbReference>
<dbReference type="GO" id="GO:0002020">
    <property type="term" value="F:protease binding"/>
    <property type="evidence" value="ECO:0007669"/>
    <property type="project" value="Ensembl"/>
</dbReference>
<dbReference type="FunFam" id="3.40.50.10140:FF:000017">
    <property type="entry name" value="B cell scaffold protein with ankyrin repeats 1"/>
    <property type="match status" value="1"/>
</dbReference>
<feature type="region of interest" description="Disordered" evidence="8">
    <location>
        <begin position="567"/>
        <end position="725"/>
    </location>
</feature>
<dbReference type="PROSITE" id="PS50104">
    <property type="entry name" value="TIR"/>
    <property type="match status" value="1"/>
</dbReference>
<feature type="compositionally biased region" description="Acidic residues" evidence="8">
    <location>
        <begin position="709"/>
        <end position="725"/>
    </location>
</feature>
<feature type="region of interest" description="Disordered" evidence="8">
    <location>
        <begin position="737"/>
        <end position="798"/>
    </location>
</feature>
<evidence type="ECO:0000256" key="3">
    <source>
        <dbReference type="ARBA" id="ARBA00022936"/>
    </source>
</evidence>
<dbReference type="Pfam" id="PF14545">
    <property type="entry name" value="DBB"/>
    <property type="match status" value="1"/>
</dbReference>
<dbReference type="GO" id="GO:0000165">
    <property type="term" value="P:MAPK cascade"/>
    <property type="evidence" value="ECO:0007669"/>
    <property type="project" value="Ensembl"/>
</dbReference>
<gene>
    <name evidence="11" type="primary">BANK1</name>
</gene>
<evidence type="ECO:0000256" key="8">
    <source>
        <dbReference type="SAM" id="MobiDB-lite"/>
    </source>
</evidence>
<evidence type="ECO:0000256" key="4">
    <source>
        <dbReference type="ARBA" id="ARBA00023043"/>
    </source>
</evidence>
<comment type="function">
    <text evidence="5">Involved in B-cell receptor (BCR)-induced Ca(2+) mobilization from intracellular stores. Promotes Lyn-mediated phosphorylation of IP3 receptors 1 and 2.</text>
</comment>
<evidence type="ECO:0000256" key="2">
    <source>
        <dbReference type="ARBA" id="ARBA00022737"/>
    </source>
</evidence>
<dbReference type="InterPro" id="IPR052446">
    <property type="entry name" value="B-cell_PI3K-Signaling_Adptrs"/>
</dbReference>
<proteinExistence type="predicted"/>
<protein>
    <recommendedName>
        <fullName evidence="7">B-cell scaffold protein with ankyrin repeats</fullName>
    </recommendedName>
</protein>
<feature type="compositionally biased region" description="Basic and acidic residues" evidence="8">
    <location>
        <begin position="694"/>
        <end position="708"/>
    </location>
</feature>
<accession>A0A9L0TFS5</accession>
<evidence type="ECO:0000259" key="10">
    <source>
        <dbReference type="PROSITE" id="PS51376"/>
    </source>
</evidence>
<keyword evidence="1" id="KW-0597">Phosphoprotein</keyword>
<feature type="domain" description="TIR" evidence="9">
    <location>
        <begin position="165"/>
        <end position="293"/>
    </location>
</feature>
<feature type="compositionally biased region" description="Basic and acidic residues" evidence="8">
    <location>
        <begin position="575"/>
        <end position="604"/>
    </location>
</feature>
<dbReference type="SMART" id="SM01282">
    <property type="entry name" value="DBB"/>
    <property type="match status" value="1"/>
</dbReference>
<dbReference type="GO" id="GO:0050869">
    <property type="term" value="P:negative regulation of B cell activation"/>
    <property type="evidence" value="ECO:0000318"/>
    <property type="project" value="GO_Central"/>
</dbReference>
<evidence type="ECO:0000256" key="6">
    <source>
        <dbReference type="ARBA" id="ARBA00065779"/>
    </source>
</evidence>
<reference evidence="11 12" key="1">
    <citation type="journal article" date="2009" name="Science">
        <title>Genome sequence, comparative analysis, and population genetics of the domestic horse.</title>
        <authorList>
            <consortium name="Broad Institute Genome Sequencing Platform"/>
            <consortium name="Broad Institute Whole Genome Assembly Team"/>
            <person name="Wade C.M."/>
            <person name="Giulotto E."/>
            <person name="Sigurdsson S."/>
            <person name="Zoli M."/>
            <person name="Gnerre S."/>
            <person name="Imsland F."/>
            <person name="Lear T.L."/>
            <person name="Adelson D.L."/>
            <person name="Bailey E."/>
            <person name="Bellone R.R."/>
            <person name="Bloecker H."/>
            <person name="Distl O."/>
            <person name="Edgar R.C."/>
            <person name="Garber M."/>
            <person name="Leeb T."/>
            <person name="Mauceli E."/>
            <person name="MacLeod J.N."/>
            <person name="Penedo M.C.T."/>
            <person name="Raison J.M."/>
            <person name="Sharpe T."/>
            <person name="Vogel J."/>
            <person name="Andersson L."/>
            <person name="Antczak D.F."/>
            <person name="Biagi T."/>
            <person name="Binns M.M."/>
            <person name="Chowdhary B.P."/>
            <person name="Coleman S.J."/>
            <person name="Della Valle G."/>
            <person name="Fryc S."/>
            <person name="Guerin G."/>
            <person name="Hasegawa T."/>
            <person name="Hill E.W."/>
            <person name="Jurka J."/>
            <person name="Kiialainen A."/>
            <person name="Lindgren G."/>
            <person name="Liu J."/>
            <person name="Magnani E."/>
            <person name="Mickelson J.R."/>
            <person name="Murray J."/>
            <person name="Nergadze S.G."/>
            <person name="Onofrio R."/>
            <person name="Pedroni S."/>
            <person name="Piras M.F."/>
            <person name="Raudsepp T."/>
            <person name="Rocchi M."/>
            <person name="Roeed K.H."/>
            <person name="Ryder O.A."/>
            <person name="Searle S."/>
            <person name="Skow L."/>
            <person name="Swinburne J.E."/>
            <person name="Syvaenen A.C."/>
            <person name="Tozaki T."/>
            <person name="Valberg S.J."/>
            <person name="Vaudin M."/>
            <person name="White J.R."/>
            <person name="Zody M.C."/>
            <person name="Lander E.S."/>
            <person name="Lindblad-Toh K."/>
        </authorList>
    </citation>
    <scope>NUCLEOTIDE SEQUENCE [LARGE SCALE GENOMIC DNA]</scope>
    <source>
        <strain evidence="11 12">Thoroughbred</strain>
    </source>
</reference>
<dbReference type="GeneTree" id="ENSGT00390000008787"/>
<evidence type="ECO:0000313" key="12">
    <source>
        <dbReference type="Proteomes" id="UP000002281"/>
    </source>
</evidence>
<dbReference type="Ensembl" id="ENSECAT00000139664.1">
    <property type="protein sequence ID" value="ENSECAP00000085174.1"/>
    <property type="gene ID" value="ENSECAG00000008109.4"/>
</dbReference>
<dbReference type="PANTHER" id="PTHR16267">
    <property type="entry name" value="BANK1/PIK3AP1 FAMILY MEMBER"/>
    <property type="match status" value="1"/>
</dbReference>
<dbReference type="GO" id="GO:0043274">
    <property type="term" value="F:phospholipase binding"/>
    <property type="evidence" value="ECO:0007669"/>
    <property type="project" value="Ensembl"/>
</dbReference>
<feature type="compositionally biased region" description="Basic and acidic residues" evidence="8">
    <location>
        <begin position="782"/>
        <end position="798"/>
    </location>
</feature>